<evidence type="ECO:0000313" key="4">
    <source>
        <dbReference type="Proteomes" id="UP001596226"/>
    </source>
</evidence>
<dbReference type="EMBL" id="JBHSQS010000002">
    <property type="protein sequence ID" value="MFC5922664.1"/>
    <property type="molecule type" value="Genomic_DNA"/>
</dbReference>
<accession>A0ABW1GZ98</accession>
<dbReference type="Proteomes" id="UP001596226">
    <property type="component" value="Unassembled WGS sequence"/>
</dbReference>
<dbReference type="InterPro" id="IPR024983">
    <property type="entry name" value="CHAT_dom"/>
</dbReference>
<dbReference type="SUPFAM" id="SSF81901">
    <property type="entry name" value="HCP-like"/>
    <property type="match status" value="1"/>
</dbReference>
<organism evidence="3 4">
    <name type="scientific">Micromonospora vulcania</name>
    <dbReference type="NCBI Taxonomy" id="1441873"/>
    <lineage>
        <taxon>Bacteria</taxon>
        <taxon>Bacillati</taxon>
        <taxon>Actinomycetota</taxon>
        <taxon>Actinomycetes</taxon>
        <taxon>Micromonosporales</taxon>
        <taxon>Micromonosporaceae</taxon>
        <taxon>Micromonospora</taxon>
    </lineage>
</organism>
<comment type="caution">
    <text evidence="3">The sequence shown here is derived from an EMBL/GenBank/DDBJ whole genome shotgun (WGS) entry which is preliminary data.</text>
</comment>
<dbReference type="InterPro" id="IPR011990">
    <property type="entry name" value="TPR-like_helical_dom_sf"/>
</dbReference>
<feature type="region of interest" description="Disordered" evidence="1">
    <location>
        <begin position="909"/>
        <end position="929"/>
    </location>
</feature>
<dbReference type="RefSeq" id="WP_377505882.1">
    <property type="nucleotide sequence ID" value="NZ_JBHSQS010000002.1"/>
</dbReference>
<sequence length="1324" mass="140432">MWRRSKSDPVDRLRERLNRFGTTQAPREVLDSGALRDADAVLEVVAGAPQPGPLPERVAEGIFLLACLHWYRYQLLPSGEDADDLRKAVTLSETLLHLAPQLVPPSLLAMLQAHRPPPERGRVPGPRAASGPASAAAGGRGGRTPGAADPEAGALFLEAVMLMGAAERSRDYRAADRAESLLRRAVAGAPPGTAERLHYLSALGKVHRDQYQHLGRRQALPPAIKAHRESLESTPVGDSERPVRLFNLGNVVGDRYDVDSAPADLDESITLLRDAARAAGASPALRVMARVNLGQRLRDRWRLRDRPRDLDEAVDVFAAARSGGDPRAAALHGTALAERFLRDEVPADLDAAIEAYRSALTGFGGLDPELSGTAQAGLATLLAERHQADGVPADLDAAIEAYRVAGTGAGPAYGGMDRDEVRHTVGRLLVTRYQQRRRADDITEAVKLLRGGVAAAREPAQRARRLADLGSALSWGRTDLGGVTALRAARAALAEAEQLLPGGDRLRYQVLNNLGNILRELSDLAGEPALLEQAALAARAAVAAAEADPEALPLYRSNLGLVLAAVFGVTQDLATLTEAIQVLALVTESTPPGHPDRLPALTNYGSALNRRVELFLDHALPVDSASVDRVAASVARDAEVAVTALREAAELAEEEADPDEYVETLSTLALAYLLRHRLHDDPAALNEGVRLFQRLSERQPAVDGELHRLLTNLGTALLLRFRAGHDEVDAAAMLAAYRGAVDALPAEHPARTMCLSNLATALEAVDAPAEATAVLRAAAAVESAPSLLRANAASRYAELAAEAGDLPTALDGYATAIELIDLVAWHGMDPDDQTRLLGLFRGLASDAAAVAIALDRPRRAVELLEYGRAVLLTRAHDAGTDLAALRARAPRLADRLAELQSALDGFGLRQHVGDDPVPLDGQDPPGGPERRYDLAVRRRDLLAEIRDRPDFADFLRPPPFAALARSAVGGPVVLVNVADRRCDALVVADGQVTVVPLPELTMADVVARTVVFLTAIAVLTGEATPDGPEAARQRRRAAARTEVGQTLDWLWRAVAVPVLDAAVPAPEADAELPRLWWCPTGLLTLLPVHAAGPLGGGDGVLDRVVSSYTASLRALAHARRGVSSRPDPVDSALVVGMPQTPGRTDLPGVAREEEIVRRHLPRVRSLLGPAATPAAVLAALPDRPVVHLSCHGTQDLRAPTRGHLALAGGPLHVRDLWRPAGSPAALAVLSACETVRGGAVLPDEALTLGTAFQLAGFRHVIGALWSISDALTVRLCTDLYAGLTVPGGIAPDRAAVALHHAVRQLRAALPDRPDAWAGYAHLGP</sequence>
<protein>
    <submittedName>
        <fullName evidence="3">CHAT domain-containing protein</fullName>
    </submittedName>
</protein>
<evidence type="ECO:0000259" key="2">
    <source>
        <dbReference type="Pfam" id="PF12770"/>
    </source>
</evidence>
<keyword evidence="4" id="KW-1185">Reference proteome</keyword>
<feature type="compositionally biased region" description="Low complexity" evidence="1">
    <location>
        <begin position="123"/>
        <end position="137"/>
    </location>
</feature>
<evidence type="ECO:0000256" key="1">
    <source>
        <dbReference type="SAM" id="MobiDB-lite"/>
    </source>
</evidence>
<gene>
    <name evidence="3" type="ORF">ACFQGL_04820</name>
</gene>
<name>A0ABW1GZ98_9ACTN</name>
<dbReference type="Gene3D" id="1.25.40.10">
    <property type="entry name" value="Tetratricopeptide repeat domain"/>
    <property type="match status" value="3"/>
</dbReference>
<evidence type="ECO:0000313" key="3">
    <source>
        <dbReference type="EMBL" id="MFC5922664.1"/>
    </source>
</evidence>
<feature type="domain" description="CHAT" evidence="2">
    <location>
        <begin position="1046"/>
        <end position="1323"/>
    </location>
</feature>
<dbReference type="Pfam" id="PF12770">
    <property type="entry name" value="CHAT"/>
    <property type="match status" value="1"/>
</dbReference>
<reference evidence="4" key="1">
    <citation type="journal article" date="2019" name="Int. J. Syst. Evol. Microbiol.">
        <title>The Global Catalogue of Microorganisms (GCM) 10K type strain sequencing project: providing services to taxonomists for standard genome sequencing and annotation.</title>
        <authorList>
            <consortium name="The Broad Institute Genomics Platform"/>
            <consortium name="The Broad Institute Genome Sequencing Center for Infectious Disease"/>
            <person name="Wu L."/>
            <person name="Ma J."/>
        </authorList>
    </citation>
    <scope>NUCLEOTIDE SEQUENCE [LARGE SCALE GENOMIC DNA]</scope>
    <source>
        <strain evidence="4">CGMCC 4.7144</strain>
    </source>
</reference>
<proteinExistence type="predicted"/>
<feature type="region of interest" description="Disordered" evidence="1">
    <location>
        <begin position="115"/>
        <end position="149"/>
    </location>
</feature>